<accession>A0A5B8RFB1</accession>
<name>A0A5B8RFB1_9ZZZZ</name>
<dbReference type="AlphaFoldDB" id="A0A5B8RFB1"/>
<dbReference type="EMBL" id="MN079130">
    <property type="protein sequence ID" value="QEA06204.1"/>
    <property type="molecule type" value="Genomic_DNA"/>
</dbReference>
<evidence type="ECO:0000313" key="1">
    <source>
        <dbReference type="EMBL" id="QEA06204.1"/>
    </source>
</evidence>
<proteinExistence type="predicted"/>
<protein>
    <submittedName>
        <fullName evidence="1">Uncharacterized protein</fullName>
    </submittedName>
</protein>
<sequence length="85" mass="10102">MGFRLPGFGFKMAMLNIPEIRLRRHVFDGQHYWEVNKRGYSQKKFVADVEALGLKLYRSYRVPEVPYHRFFVFNVSNGDESEKSI</sequence>
<gene>
    <name evidence="1" type="ORF">KBTEX_02534</name>
</gene>
<reference evidence="1" key="1">
    <citation type="submission" date="2019-06" db="EMBL/GenBank/DDBJ databases">
        <authorList>
            <person name="Murdoch R.W."/>
            <person name="Fathepure B."/>
        </authorList>
    </citation>
    <scope>NUCLEOTIDE SEQUENCE</scope>
</reference>
<organism evidence="1">
    <name type="scientific">uncultured organism</name>
    <dbReference type="NCBI Taxonomy" id="155900"/>
    <lineage>
        <taxon>unclassified sequences</taxon>
        <taxon>environmental samples</taxon>
    </lineage>
</organism>